<dbReference type="OrthoDB" id="1094370at2"/>
<dbReference type="EMBL" id="VFMO01000001">
    <property type="protein sequence ID" value="TQJ12801.1"/>
    <property type="molecule type" value="Genomic_DNA"/>
</dbReference>
<sequence length="77" mass="8378">MSCKIATADRRPLQEVLDFVRSRNTMVLTTFRRDGSLQSSPVTGGVDDQGKSLIRSTIDRTGPIATGGFPPRLANKD</sequence>
<name>A0A542EBV2_9MICO</name>
<dbReference type="InterPro" id="IPR012349">
    <property type="entry name" value="Split_barrel_FMN-bd"/>
</dbReference>
<reference evidence="1 2" key="1">
    <citation type="submission" date="2019-06" db="EMBL/GenBank/DDBJ databases">
        <title>Sequencing the genomes of 1000 actinobacteria strains.</title>
        <authorList>
            <person name="Klenk H.-P."/>
        </authorList>
    </citation>
    <scope>NUCLEOTIDE SEQUENCE [LARGE SCALE GENOMIC DNA]</scope>
    <source>
        <strain evidence="1 2">DSM 19828</strain>
    </source>
</reference>
<dbReference type="Proteomes" id="UP000320806">
    <property type="component" value="Unassembled WGS sequence"/>
</dbReference>
<comment type="caution">
    <text evidence="1">The sequence shown here is derived from an EMBL/GenBank/DDBJ whole genome shotgun (WGS) entry which is preliminary data.</text>
</comment>
<evidence type="ECO:0000313" key="2">
    <source>
        <dbReference type="Proteomes" id="UP000320806"/>
    </source>
</evidence>
<protein>
    <submittedName>
        <fullName evidence="1">Pyridoxamine 5'-phosphate oxidase</fullName>
    </submittedName>
</protein>
<dbReference type="SUPFAM" id="SSF50475">
    <property type="entry name" value="FMN-binding split barrel"/>
    <property type="match status" value="1"/>
</dbReference>
<gene>
    <name evidence="1" type="ORF">FB459_0166</name>
</gene>
<dbReference type="Gene3D" id="2.30.110.10">
    <property type="entry name" value="Electron Transport, Fmn-binding Protein, Chain A"/>
    <property type="match status" value="1"/>
</dbReference>
<dbReference type="RefSeq" id="WP_141927117.1">
    <property type="nucleotide sequence ID" value="NZ_BAABCI010000004.1"/>
</dbReference>
<dbReference type="AlphaFoldDB" id="A0A542EBV2"/>
<evidence type="ECO:0000313" key="1">
    <source>
        <dbReference type="EMBL" id="TQJ12801.1"/>
    </source>
</evidence>
<keyword evidence="2" id="KW-1185">Reference proteome</keyword>
<organism evidence="1 2">
    <name type="scientific">Yimella lutea</name>
    <dbReference type="NCBI Taxonomy" id="587872"/>
    <lineage>
        <taxon>Bacteria</taxon>
        <taxon>Bacillati</taxon>
        <taxon>Actinomycetota</taxon>
        <taxon>Actinomycetes</taxon>
        <taxon>Micrococcales</taxon>
        <taxon>Dermacoccaceae</taxon>
        <taxon>Yimella</taxon>
    </lineage>
</organism>
<accession>A0A542EBV2</accession>
<proteinExistence type="predicted"/>